<organism evidence="1">
    <name type="scientific">viral metagenome</name>
    <dbReference type="NCBI Taxonomy" id="1070528"/>
    <lineage>
        <taxon>unclassified sequences</taxon>
        <taxon>metagenomes</taxon>
        <taxon>organismal metagenomes</taxon>
    </lineage>
</organism>
<dbReference type="AlphaFoldDB" id="A0A6M3J6R3"/>
<reference evidence="1" key="1">
    <citation type="submission" date="2020-03" db="EMBL/GenBank/DDBJ databases">
        <title>The deep terrestrial virosphere.</title>
        <authorList>
            <person name="Holmfeldt K."/>
            <person name="Nilsson E."/>
            <person name="Simone D."/>
            <person name="Lopez-Fernandez M."/>
            <person name="Wu X."/>
            <person name="de Brujin I."/>
            <person name="Lundin D."/>
            <person name="Andersson A."/>
            <person name="Bertilsson S."/>
            <person name="Dopson M."/>
        </authorList>
    </citation>
    <scope>NUCLEOTIDE SEQUENCE</scope>
    <source>
        <strain evidence="1">MM415B00385</strain>
    </source>
</reference>
<gene>
    <name evidence="1" type="ORF">MM415B00385_0024</name>
</gene>
<proteinExistence type="predicted"/>
<name>A0A6M3J6R3_9ZZZZ</name>
<evidence type="ECO:0000313" key="1">
    <source>
        <dbReference type="EMBL" id="QJA65586.1"/>
    </source>
</evidence>
<sequence>MFQQYSGNGKPVTPNTPWLVDNIYQGYSTETISETLNLVEYEKDASGVTVVKELSSRRIFDRMGGKLGSYWGNEENTQYIADIQQNITGVVLTDGSAAVAITDTSIDLEKIFESATKARYVLKLIDRAGKAYYGFIGGISASSNVYTISVYSEVGLSNQNWVKTWGTGIALPYAKVEIYEYSTSIEFGSSDTFTEELPYSEYSSDYNQLKSLTDGQYRIDYRRGRFLGRKANADDTEVITYIGLKSGEAAADVDVTKWGGIATPVDDSAFTPGTSTGLPAFAVYDDTATDSVDEGDMGAFRMSADRVLYFQGAVAHDAVDSGKPVAIGGIAKSSQQTAVADADRVKAVLNLYGELVNAGYTWATQSNRAEEIDPISTHYLNESLLDTTNISAATHYYPSSTGASMDGYKGLSVTGKLIDADGTLTVTVEATNDEDTTSGDWEDVTATFIDTSDGAVGGAYTVTNGTLIFGFYNPDFNFRYYRIVVVADGATNTVILKARKLY</sequence>
<protein>
    <submittedName>
        <fullName evidence="1">Uncharacterized protein</fullName>
    </submittedName>
</protein>
<dbReference type="EMBL" id="MT141541">
    <property type="protein sequence ID" value="QJA65586.1"/>
    <property type="molecule type" value="Genomic_DNA"/>
</dbReference>
<accession>A0A6M3J6R3</accession>